<comment type="caution">
    <text evidence="1">The sequence shown here is derived from an EMBL/GenBank/DDBJ whole genome shotgun (WGS) entry which is preliminary data.</text>
</comment>
<evidence type="ECO:0008006" key="3">
    <source>
        <dbReference type="Google" id="ProtNLM"/>
    </source>
</evidence>
<keyword evidence="2" id="KW-1185">Reference proteome</keyword>
<dbReference type="InterPro" id="IPR051532">
    <property type="entry name" value="Ester_Hydrolysis_Enzymes"/>
</dbReference>
<dbReference type="Pfam" id="PF00657">
    <property type="entry name" value="Lipase_GDSL"/>
    <property type="match status" value="1"/>
</dbReference>
<protein>
    <recommendedName>
        <fullName evidence="3">SGNH hydrolase-type esterase domain-containing protein</fullName>
    </recommendedName>
</protein>
<sequence>MLPDMTLQGRRKGQPHRAAWTRGLGTLVLALTVACTPPQPEPSASALALDGGPQRTQTVPDLFSADPLEAVTEEQLPAQPVQPLTSTPMPRMAYVALGDSLTAGMQAAGLTAAGQYAAYPAVVARLTGVPFGIPATRRGCPAPMGGGLDEGACERVSRDVRNSNFAVPGAQVQDLYRRRGADSTDDLTRRMYGLILGPQLTQVEAALKSNPDQLTLWIGSNDALPGVTSGDPARVTPPAEFERHYRQVLDALKPTGARTLLLTVPDVTRLPLMSAGGVLFEKGVTDASCQESENRLPLTAFLLGQKLSCDAPQALTPAESRQVQGAVKAYNTAIQRLADEYGHSVLDVQPLMDRLDIHPALDETSAEPFGPDMSADGIHLSAAAQLKLGYLVVQHIEQHWGIELPQAAHSELAAAGVDTAE</sequence>
<reference evidence="2" key="1">
    <citation type="journal article" date="2019" name="Int. J. Syst. Evol. Microbiol.">
        <title>The Global Catalogue of Microorganisms (GCM) 10K type strain sequencing project: providing services to taxonomists for standard genome sequencing and annotation.</title>
        <authorList>
            <consortium name="The Broad Institute Genomics Platform"/>
            <consortium name="The Broad Institute Genome Sequencing Center for Infectious Disease"/>
            <person name="Wu L."/>
            <person name="Ma J."/>
        </authorList>
    </citation>
    <scope>NUCLEOTIDE SEQUENCE [LARGE SCALE GENOMIC DNA]</scope>
    <source>
        <strain evidence="2">CGMCC 1.18439</strain>
    </source>
</reference>
<dbReference type="SUPFAM" id="SSF52266">
    <property type="entry name" value="SGNH hydrolase"/>
    <property type="match status" value="1"/>
</dbReference>
<dbReference type="PANTHER" id="PTHR30383">
    <property type="entry name" value="THIOESTERASE 1/PROTEASE 1/LYSOPHOSPHOLIPASE L1"/>
    <property type="match status" value="1"/>
</dbReference>
<dbReference type="Proteomes" id="UP000632154">
    <property type="component" value="Unassembled WGS sequence"/>
</dbReference>
<dbReference type="PANTHER" id="PTHR30383:SF5">
    <property type="entry name" value="SGNH HYDROLASE-TYPE ESTERASE DOMAIN-CONTAINING PROTEIN"/>
    <property type="match status" value="1"/>
</dbReference>
<dbReference type="EMBL" id="BNAL01000002">
    <property type="protein sequence ID" value="GHF93981.1"/>
    <property type="molecule type" value="Genomic_DNA"/>
</dbReference>
<dbReference type="Gene3D" id="3.40.50.1110">
    <property type="entry name" value="SGNH hydrolase"/>
    <property type="match status" value="1"/>
</dbReference>
<evidence type="ECO:0000313" key="1">
    <source>
        <dbReference type="EMBL" id="GHF93981.1"/>
    </source>
</evidence>
<organism evidence="1 2">
    <name type="scientific">Deinococcus piscis</name>
    <dbReference type="NCBI Taxonomy" id="394230"/>
    <lineage>
        <taxon>Bacteria</taxon>
        <taxon>Thermotogati</taxon>
        <taxon>Deinococcota</taxon>
        <taxon>Deinococci</taxon>
        <taxon>Deinococcales</taxon>
        <taxon>Deinococcaceae</taxon>
        <taxon>Deinococcus</taxon>
    </lineage>
</organism>
<proteinExistence type="predicted"/>
<name>A0ABQ3JYK4_9DEIO</name>
<evidence type="ECO:0000313" key="2">
    <source>
        <dbReference type="Proteomes" id="UP000632154"/>
    </source>
</evidence>
<accession>A0ABQ3JYK4</accession>
<dbReference type="InterPro" id="IPR036514">
    <property type="entry name" value="SGNH_hydro_sf"/>
</dbReference>
<gene>
    <name evidence="1" type="ORF">GCM10017783_02470</name>
</gene>
<dbReference type="CDD" id="cd00229">
    <property type="entry name" value="SGNH_hydrolase"/>
    <property type="match status" value="1"/>
</dbReference>
<dbReference type="InterPro" id="IPR001087">
    <property type="entry name" value="GDSL"/>
</dbReference>